<evidence type="ECO:0008006" key="3">
    <source>
        <dbReference type="Google" id="ProtNLM"/>
    </source>
</evidence>
<accession>A0A7N2LU35</accession>
<evidence type="ECO:0000313" key="1">
    <source>
        <dbReference type="EnsemblPlants" id="QL05p069581:mrna"/>
    </source>
</evidence>
<sequence length="96" mass="10491">MNRNIEDFKAANVAHNIPHQHVVQQWSSPHGSVYKVNVDGAVFAVVKEAGVVVIICCDDYGTVMAAMSKCVKRPLGELEIEAKAFEAGVQLRKRLG</sequence>
<organism evidence="1 2">
    <name type="scientific">Quercus lobata</name>
    <name type="common">Valley oak</name>
    <dbReference type="NCBI Taxonomy" id="97700"/>
    <lineage>
        <taxon>Eukaryota</taxon>
        <taxon>Viridiplantae</taxon>
        <taxon>Streptophyta</taxon>
        <taxon>Embryophyta</taxon>
        <taxon>Tracheophyta</taxon>
        <taxon>Spermatophyta</taxon>
        <taxon>Magnoliopsida</taxon>
        <taxon>eudicotyledons</taxon>
        <taxon>Gunneridae</taxon>
        <taxon>Pentapetalae</taxon>
        <taxon>rosids</taxon>
        <taxon>fabids</taxon>
        <taxon>Fagales</taxon>
        <taxon>Fagaceae</taxon>
        <taxon>Quercus</taxon>
    </lineage>
</organism>
<dbReference type="Proteomes" id="UP000594261">
    <property type="component" value="Chromosome 5"/>
</dbReference>
<dbReference type="AlphaFoldDB" id="A0A7N2LU35"/>
<reference evidence="1 2" key="1">
    <citation type="journal article" date="2016" name="G3 (Bethesda)">
        <title>First Draft Assembly and Annotation of the Genome of a California Endemic Oak Quercus lobata Nee (Fagaceae).</title>
        <authorList>
            <person name="Sork V.L."/>
            <person name="Fitz-Gibbon S.T."/>
            <person name="Puiu D."/>
            <person name="Crepeau M."/>
            <person name="Gugger P.F."/>
            <person name="Sherman R."/>
            <person name="Stevens K."/>
            <person name="Langley C.H."/>
            <person name="Pellegrini M."/>
            <person name="Salzberg S.L."/>
        </authorList>
    </citation>
    <scope>NUCLEOTIDE SEQUENCE [LARGE SCALE GENOMIC DNA]</scope>
    <source>
        <strain evidence="1 2">cv. SW786</strain>
    </source>
</reference>
<dbReference type="EnsemblPlants" id="QL05p069581:mrna">
    <property type="protein sequence ID" value="QL05p069581:mrna"/>
    <property type="gene ID" value="QL05p069581"/>
</dbReference>
<name>A0A7N2LU35_QUELO</name>
<dbReference type="EMBL" id="LRBV02000005">
    <property type="status" value="NOT_ANNOTATED_CDS"/>
    <property type="molecule type" value="Genomic_DNA"/>
</dbReference>
<dbReference type="InParanoid" id="A0A7N2LU35"/>
<evidence type="ECO:0000313" key="2">
    <source>
        <dbReference type="Proteomes" id="UP000594261"/>
    </source>
</evidence>
<reference evidence="1" key="2">
    <citation type="submission" date="2021-01" db="UniProtKB">
        <authorList>
            <consortium name="EnsemblPlants"/>
        </authorList>
    </citation>
    <scope>IDENTIFICATION</scope>
</reference>
<protein>
    <recommendedName>
        <fullName evidence="3">RNase H type-1 domain-containing protein</fullName>
    </recommendedName>
</protein>
<dbReference type="Gramene" id="QL05p069581:mrna">
    <property type="protein sequence ID" value="QL05p069581:mrna"/>
    <property type="gene ID" value="QL05p069581"/>
</dbReference>
<keyword evidence="2" id="KW-1185">Reference proteome</keyword>
<proteinExistence type="predicted"/>